<dbReference type="NCBIfam" id="NF046085">
    <property type="entry name" value="XrtY_assoc_Gly1"/>
    <property type="match status" value="1"/>
</dbReference>
<reference evidence="3 4" key="1">
    <citation type="submission" date="2020-05" db="EMBL/GenBank/DDBJ databases">
        <title>Mucilaginibacter mali sp. nov.</title>
        <authorList>
            <person name="Kim H.S."/>
            <person name="Lee K.C."/>
            <person name="Suh M.K."/>
            <person name="Kim J.-S."/>
            <person name="Han K.-I."/>
            <person name="Eom M.K."/>
            <person name="Shin Y.K."/>
            <person name="Lee J.-S."/>
        </authorList>
    </citation>
    <scope>NUCLEOTIDE SEQUENCE [LARGE SCALE GENOMIC DNA]</scope>
    <source>
        <strain evidence="3 4">G2-14</strain>
    </source>
</reference>
<dbReference type="RefSeq" id="WP_173415127.1">
    <property type="nucleotide sequence ID" value="NZ_CP054139.1"/>
</dbReference>
<dbReference type="EMBL" id="CP054139">
    <property type="protein sequence ID" value="QKJ30452.1"/>
    <property type="molecule type" value="Genomic_DNA"/>
</dbReference>
<dbReference type="PANTHER" id="PTHR12526">
    <property type="entry name" value="GLYCOSYLTRANSFERASE"/>
    <property type="match status" value="1"/>
</dbReference>
<evidence type="ECO:0000313" key="4">
    <source>
        <dbReference type="Proteomes" id="UP000505355"/>
    </source>
</evidence>
<dbReference type="Proteomes" id="UP000505355">
    <property type="component" value="Chromosome"/>
</dbReference>
<dbReference type="Pfam" id="PF00534">
    <property type="entry name" value="Glycos_transf_1"/>
    <property type="match status" value="1"/>
</dbReference>
<accession>A0A7D4QFL6</accession>
<feature type="domain" description="Glycosyltransferase subfamily 4-like N-terminal" evidence="2">
    <location>
        <begin position="16"/>
        <end position="187"/>
    </location>
</feature>
<name>A0A7D4QFL6_9SPHI</name>
<feature type="domain" description="Glycosyl transferase family 1" evidence="1">
    <location>
        <begin position="190"/>
        <end position="336"/>
    </location>
</feature>
<proteinExistence type="predicted"/>
<keyword evidence="3" id="KW-0808">Transferase</keyword>
<dbReference type="GO" id="GO:0016757">
    <property type="term" value="F:glycosyltransferase activity"/>
    <property type="evidence" value="ECO:0007669"/>
    <property type="project" value="InterPro"/>
</dbReference>
<organism evidence="3 4">
    <name type="scientific">Mucilaginibacter mali</name>
    <dbReference type="NCBI Taxonomy" id="2740462"/>
    <lineage>
        <taxon>Bacteria</taxon>
        <taxon>Pseudomonadati</taxon>
        <taxon>Bacteroidota</taxon>
        <taxon>Sphingobacteriia</taxon>
        <taxon>Sphingobacteriales</taxon>
        <taxon>Sphingobacteriaceae</taxon>
        <taxon>Mucilaginibacter</taxon>
    </lineage>
</organism>
<sequence>MRILQINASYKPAYIYGGPTMSVSKLSEHLVHSGCEVQVFTTTANGATELPVHQNTPIEVDGVPVYYFKRITKDHSHFSPSLLKAVWKQVRRFDVVHIHAWWNTVSVLSALVAIMRGVPVIISPRGTLSGYSFNNKNSFFKSCIHHLLGKHLLHRSYIHATSAYEKNNLQQIITAKQIMTIPNFIELPEIAAKTGDFAEPLKLLFFSRIEEKKGLDILLNALVDVIIPWHLTIAGTGDPLYIARLKQLAVQNGIKANISWIGFQNENKFDIIAEHHLMVLPSYDENFGNVVIESLSVGTAVLISRQVGLAGYVTENNLGWICDTNAPSIADAINNMDTDRLIGISNRAPGIIRRDFNEAVLTQQYINMYQQVTTQHG</sequence>
<dbReference type="SUPFAM" id="SSF53756">
    <property type="entry name" value="UDP-Glycosyltransferase/glycogen phosphorylase"/>
    <property type="match status" value="1"/>
</dbReference>
<dbReference type="Pfam" id="PF13439">
    <property type="entry name" value="Glyco_transf_4"/>
    <property type="match status" value="1"/>
</dbReference>
<dbReference type="InterPro" id="IPR028098">
    <property type="entry name" value="Glyco_trans_4-like_N"/>
</dbReference>
<gene>
    <name evidence="3" type="ORF">HQ865_12020</name>
</gene>
<evidence type="ECO:0000259" key="2">
    <source>
        <dbReference type="Pfam" id="PF13439"/>
    </source>
</evidence>
<keyword evidence="4" id="KW-1185">Reference proteome</keyword>
<evidence type="ECO:0000313" key="3">
    <source>
        <dbReference type="EMBL" id="QKJ30452.1"/>
    </source>
</evidence>
<dbReference type="KEGG" id="mmab:HQ865_12020"/>
<dbReference type="Gene3D" id="3.40.50.2000">
    <property type="entry name" value="Glycogen Phosphorylase B"/>
    <property type="match status" value="2"/>
</dbReference>
<evidence type="ECO:0000259" key="1">
    <source>
        <dbReference type="Pfam" id="PF00534"/>
    </source>
</evidence>
<dbReference type="AlphaFoldDB" id="A0A7D4QFL6"/>
<protein>
    <submittedName>
        <fullName evidence="3">Glycosyltransferase</fullName>
    </submittedName>
</protein>
<dbReference type="InterPro" id="IPR001296">
    <property type="entry name" value="Glyco_trans_1"/>
</dbReference>